<dbReference type="InterPro" id="IPR050171">
    <property type="entry name" value="MFS_Transporters"/>
</dbReference>
<sequence>MSMKREIWRETPFGVKLLLSTSFMMNLGFYALIPYLTLYLTGSIGWALAMAGLVLSVRQFAQQGLAFIGGVAADAFGYKGTMVLGMAVRAIGFAMFAFCTETWQFFVAAILSGLGGALFDPAGSAAFAVLTPEAIRKEVFAFRNVLTNIGVVGSQIIGTALSAVDFTYLSLFAGAVFGICALVSFFLLPPIAATSTRHSIWESMVHVLKDRQFVRFTVILMGYYYLSNQIFLTIPLLVENVTHNKGDVGIVLSAVSVSVILLQMKVSQWMEGFSQRLTLIGVGTLIMGTGLFMLTFASSLWMLLLDVFLYALGTMIAVPNLVDVVPRFAPRDLVGAYYGFNGYSIAVGGSVGQIAGGWVYDQSIQLEATWLPWTICLLVGVLVAWMLYQMEHSTGKIGKDYAKIARS</sequence>
<dbReference type="InterPro" id="IPR036259">
    <property type="entry name" value="MFS_trans_sf"/>
</dbReference>
<dbReference type="AlphaFoldDB" id="A0A3M8DP12"/>
<dbReference type="EMBL" id="RHHU01000003">
    <property type="protein sequence ID" value="RNB89191.1"/>
    <property type="molecule type" value="Genomic_DNA"/>
</dbReference>
<protein>
    <submittedName>
        <fullName evidence="9">MFS transporter</fullName>
    </submittedName>
</protein>
<organism evidence="9 10">
    <name type="scientific">Brevibacillus nitrificans</name>
    <dbReference type="NCBI Taxonomy" id="651560"/>
    <lineage>
        <taxon>Bacteria</taxon>
        <taxon>Bacillati</taxon>
        <taxon>Bacillota</taxon>
        <taxon>Bacilli</taxon>
        <taxon>Bacillales</taxon>
        <taxon>Paenibacillaceae</taxon>
        <taxon>Brevibacillus</taxon>
    </lineage>
</organism>
<evidence type="ECO:0000256" key="1">
    <source>
        <dbReference type="ARBA" id="ARBA00004651"/>
    </source>
</evidence>
<dbReference type="Proteomes" id="UP000269573">
    <property type="component" value="Unassembled WGS sequence"/>
</dbReference>
<evidence type="ECO:0000256" key="7">
    <source>
        <dbReference type="SAM" id="Phobius"/>
    </source>
</evidence>
<dbReference type="SUPFAM" id="SSF103473">
    <property type="entry name" value="MFS general substrate transporter"/>
    <property type="match status" value="1"/>
</dbReference>
<proteinExistence type="predicted"/>
<dbReference type="PROSITE" id="PS50850">
    <property type="entry name" value="MFS"/>
    <property type="match status" value="1"/>
</dbReference>
<evidence type="ECO:0000313" key="10">
    <source>
        <dbReference type="Proteomes" id="UP000269573"/>
    </source>
</evidence>
<evidence type="ECO:0000256" key="4">
    <source>
        <dbReference type="ARBA" id="ARBA00022692"/>
    </source>
</evidence>
<feature type="transmembrane region" description="Helical" evidence="7">
    <location>
        <begin position="307"/>
        <end position="325"/>
    </location>
</feature>
<feature type="transmembrane region" description="Helical" evidence="7">
    <location>
        <begin position="213"/>
        <end position="236"/>
    </location>
</feature>
<dbReference type="PANTHER" id="PTHR23517:SF2">
    <property type="entry name" value="MULTIDRUG RESISTANCE PROTEIN MDTH"/>
    <property type="match status" value="1"/>
</dbReference>
<dbReference type="CDD" id="cd17329">
    <property type="entry name" value="MFS_MdtH_MDR_like"/>
    <property type="match status" value="1"/>
</dbReference>
<name>A0A3M8DP12_9BACL</name>
<dbReference type="InterPro" id="IPR011701">
    <property type="entry name" value="MFS"/>
</dbReference>
<comment type="subcellular location">
    <subcellularLocation>
        <location evidence="1">Cell membrane</location>
        <topology evidence="1">Multi-pass membrane protein</topology>
    </subcellularLocation>
</comment>
<keyword evidence="3" id="KW-1003">Cell membrane</keyword>
<evidence type="ECO:0000313" key="9">
    <source>
        <dbReference type="EMBL" id="RNB89191.1"/>
    </source>
</evidence>
<feature type="domain" description="Major facilitator superfamily (MFS) profile" evidence="8">
    <location>
        <begin position="14"/>
        <end position="392"/>
    </location>
</feature>
<feature type="transmembrane region" description="Helical" evidence="7">
    <location>
        <begin position="278"/>
        <end position="301"/>
    </location>
</feature>
<dbReference type="GO" id="GO:0005886">
    <property type="term" value="C:plasma membrane"/>
    <property type="evidence" value="ECO:0007669"/>
    <property type="project" value="UniProtKB-SubCell"/>
</dbReference>
<evidence type="ECO:0000256" key="6">
    <source>
        <dbReference type="ARBA" id="ARBA00023136"/>
    </source>
</evidence>
<keyword evidence="2" id="KW-0813">Transport</keyword>
<dbReference type="Pfam" id="PF07690">
    <property type="entry name" value="MFS_1"/>
    <property type="match status" value="1"/>
</dbReference>
<gene>
    <name evidence="9" type="ORF">EDM59_08880</name>
</gene>
<evidence type="ECO:0000256" key="3">
    <source>
        <dbReference type="ARBA" id="ARBA00022475"/>
    </source>
</evidence>
<feature type="transmembrane region" description="Helical" evidence="7">
    <location>
        <begin position="142"/>
        <end position="163"/>
    </location>
</feature>
<keyword evidence="4 7" id="KW-0812">Transmembrane</keyword>
<dbReference type="InterPro" id="IPR020846">
    <property type="entry name" value="MFS_dom"/>
</dbReference>
<comment type="caution">
    <text evidence="9">The sequence shown here is derived from an EMBL/GenBank/DDBJ whole genome shotgun (WGS) entry which is preliminary data.</text>
</comment>
<evidence type="ECO:0000256" key="5">
    <source>
        <dbReference type="ARBA" id="ARBA00022989"/>
    </source>
</evidence>
<feature type="transmembrane region" description="Helical" evidence="7">
    <location>
        <begin position="248"/>
        <end position="266"/>
    </location>
</feature>
<keyword evidence="10" id="KW-1185">Reference proteome</keyword>
<dbReference type="PANTHER" id="PTHR23517">
    <property type="entry name" value="RESISTANCE PROTEIN MDTM, PUTATIVE-RELATED-RELATED"/>
    <property type="match status" value="1"/>
</dbReference>
<keyword evidence="6 7" id="KW-0472">Membrane</keyword>
<feature type="transmembrane region" description="Helical" evidence="7">
    <location>
        <begin position="104"/>
        <end position="130"/>
    </location>
</feature>
<feature type="transmembrane region" description="Helical" evidence="7">
    <location>
        <begin position="12"/>
        <end position="33"/>
    </location>
</feature>
<evidence type="ECO:0000259" key="8">
    <source>
        <dbReference type="PROSITE" id="PS50850"/>
    </source>
</evidence>
<feature type="transmembrane region" description="Helical" evidence="7">
    <location>
        <begin position="169"/>
        <end position="192"/>
    </location>
</feature>
<keyword evidence="5 7" id="KW-1133">Transmembrane helix</keyword>
<accession>A0A3M8DP12</accession>
<feature type="transmembrane region" description="Helical" evidence="7">
    <location>
        <begin position="337"/>
        <end position="358"/>
    </location>
</feature>
<feature type="transmembrane region" description="Helical" evidence="7">
    <location>
        <begin position="39"/>
        <end position="57"/>
    </location>
</feature>
<dbReference type="Gene3D" id="1.20.1250.20">
    <property type="entry name" value="MFS general substrate transporter like domains"/>
    <property type="match status" value="1"/>
</dbReference>
<dbReference type="GO" id="GO:0022857">
    <property type="term" value="F:transmembrane transporter activity"/>
    <property type="evidence" value="ECO:0007669"/>
    <property type="project" value="InterPro"/>
</dbReference>
<evidence type="ECO:0000256" key="2">
    <source>
        <dbReference type="ARBA" id="ARBA00022448"/>
    </source>
</evidence>
<feature type="transmembrane region" description="Helical" evidence="7">
    <location>
        <begin position="370"/>
        <end position="388"/>
    </location>
</feature>
<reference evidence="9 10" key="1">
    <citation type="submission" date="2018-10" db="EMBL/GenBank/DDBJ databases">
        <title>Phylogenomics of Brevibacillus.</title>
        <authorList>
            <person name="Dunlap C."/>
        </authorList>
    </citation>
    <scope>NUCLEOTIDE SEQUENCE [LARGE SCALE GENOMIC DNA]</scope>
    <source>
        <strain evidence="9 10">JCM 15774</strain>
    </source>
</reference>